<dbReference type="GO" id="GO:0010333">
    <property type="term" value="F:terpene synthase activity"/>
    <property type="evidence" value="ECO:0007669"/>
    <property type="project" value="InterPro"/>
</dbReference>
<dbReference type="InterPro" id="IPR008930">
    <property type="entry name" value="Terpenoid_cyclase/PrenylTrfase"/>
</dbReference>
<dbReference type="InterPro" id="IPR050148">
    <property type="entry name" value="Terpene_synthase-like"/>
</dbReference>
<dbReference type="InterPro" id="IPR036965">
    <property type="entry name" value="Terpene_synth_N_sf"/>
</dbReference>
<evidence type="ECO:0000259" key="1">
    <source>
        <dbReference type="Pfam" id="PF01397"/>
    </source>
</evidence>
<reference evidence="3" key="1">
    <citation type="journal article" date="2012" name="Nature">
        <title>A physical, genetic and functional sequence assembly of the barley genome.</title>
        <authorList>
            <consortium name="The International Barley Genome Sequencing Consortium"/>
            <person name="Mayer K.F."/>
            <person name="Waugh R."/>
            <person name="Brown J.W."/>
            <person name="Schulman A."/>
            <person name="Langridge P."/>
            <person name="Platzer M."/>
            <person name="Fincher G.B."/>
            <person name="Muehlbauer G.J."/>
            <person name="Sato K."/>
            <person name="Close T.J."/>
            <person name="Wise R.P."/>
            <person name="Stein N."/>
        </authorList>
    </citation>
    <scope>NUCLEOTIDE SEQUENCE [LARGE SCALE GENOMIC DNA]</scope>
    <source>
        <strain evidence="3">cv. Morex</strain>
    </source>
</reference>
<dbReference type="Pfam" id="PF01397">
    <property type="entry name" value="Terpene_synth"/>
    <property type="match status" value="1"/>
</dbReference>
<proteinExistence type="predicted"/>
<dbReference type="InterPro" id="IPR001906">
    <property type="entry name" value="Terpene_synth_N"/>
</dbReference>
<dbReference type="Gramene" id="HORVU.MOREX.r3.4HG0397120.1">
    <property type="protein sequence ID" value="HORVU.MOREX.r3.4HG0397120.1"/>
    <property type="gene ID" value="HORVU.MOREX.r3.4HG0397120"/>
</dbReference>
<evidence type="ECO:0000313" key="3">
    <source>
        <dbReference type="Proteomes" id="UP000011116"/>
    </source>
</evidence>
<accession>A0A8I6XMR0</accession>
<sequence>MAASKPAATADPPKQEIGDFEPCVWGDFFVTYNPPLSQSSERSMRERAEQLKDQVRALFENGNDRSVADVVTLVETLERLGIDNHFHGEIGTALQHVLNEEPEFRASSSHDLHVAALRFRLLRQHGFWVSAGNIYSLKFKL</sequence>
<dbReference type="InterPro" id="IPR008949">
    <property type="entry name" value="Isoprenoid_synthase_dom_sf"/>
</dbReference>
<reference evidence="2" key="3">
    <citation type="submission" date="2022-01" db="UniProtKB">
        <authorList>
            <consortium name="EnsemblPlants"/>
        </authorList>
    </citation>
    <scope>IDENTIFICATION</scope>
    <source>
        <strain evidence="2">subsp. vulgare</strain>
    </source>
</reference>
<name>A0A8I6XMR0_HORVV</name>
<dbReference type="EnsemblPlants" id="HORVU.MOREX.r3.4HG0397120.1">
    <property type="protein sequence ID" value="HORVU.MOREX.r3.4HG0397120.1"/>
    <property type="gene ID" value="HORVU.MOREX.r3.4HG0397120"/>
</dbReference>
<reference evidence="2" key="2">
    <citation type="submission" date="2020-10" db="EMBL/GenBank/DDBJ databases">
        <authorList>
            <person name="Scholz U."/>
            <person name="Mascher M."/>
            <person name="Fiebig A."/>
        </authorList>
    </citation>
    <scope>NUCLEOTIDE SEQUENCE [LARGE SCALE GENOMIC DNA]</scope>
    <source>
        <strain evidence="2">cv. Morex</strain>
    </source>
</reference>
<dbReference type="GO" id="GO:0016114">
    <property type="term" value="P:terpenoid biosynthetic process"/>
    <property type="evidence" value="ECO:0007669"/>
    <property type="project" value="InterPro"/>
</dbReference>
<dbReference type="AlphaFoldDB" id="A0A8I6XMR0"/>
<dbReference type="SMR" id="A0A8I6XMR0"/>
<organism evidence="2 3">
    <name type="scientific">Hordeum vulgare subsp. vulgare</name>
    <name type="common">Domesticated barley</name>
    <dbReference type="NCBI Taxonomy" id="112509"/>
    <lineage>
        <taxon>Eukaryota</taxon>
        <taxon>Viridiplantae</taxon>
        <taxon>Streptophyta</taxon>
        <taxon>Embryophyta</taxon>
        <taxon>Tracheophyta</taxon>
        <taxon>Spermatophyta</taxon>
        <taxon>Magnoliopsida</taxon>
        <taxon>Liliopsida</taxon>
        <taxon>Poales</taxon>
        <taxon>Poaceae</taxon>
        <taxon>BOP clade</taxon>
        <taxon>Pooideae</taxon>
        <taxon>Triticodae</taxon>
        <taxon>Triticeae</taxon>
        <taxon>Hordeinae</taxon>
        <taxon>Hordeum</taxon>
    </lineage>
</organism>
<dbReference type="SUPFAM" id="SSF48239">
    <property type="entry name" value="Terpenoid cyclases/Protein prenyltransferases"/>
    <property type="match status" value="1"/>
</dbReference>
<dbReference type="PANTHER" id="PTHR31225">
    <property type="entry name" value="OS04G0344100 PROTEIN-RELATED"/>
    <property type="match status" value="1"/>
</dbReference>
<dbReference type="PANTHER" id="PTHR31225:SF63">
    <property type="entry name" value="BETA-SELINENE SYNTHASE"/>
    <property type="match status" value="1"/>
</dbReference>
<protein>
    <recommendedName>
        <fullName evidence="1">Terpene synthase N-terminal domain-containing protein</fullName>
    </recommendedName>
</protein>
<dbReference type="Gene3D" id="1.10.600.10">
    <property type="entry name" value="Farnesyl Diphosphate Synthase"/>
    <property type="match status" value="1"/>
</dbReference>
<keyword evidence="3" id="KW-1185">Reference proteome</keyword>
<dbReference type="Gene3D" id="1.50.10.130">
    <property type="entry name" value="Terpene synthase, N-terminal domain"/>
    <property type="match status" value="1"/>
</dbReference>
<dbReference type="Proteomes" id="UP000011116">
    <property type="component" value="Chromosome 4H"/>
</dbReference>
<evidence type="ECO:0000313" key="2">
    <source>
        <dbReference type="EnsemblPlants" id="HORVU.MOREX.r3.4HG0397120.1"/>
    </source>
</evidence>
<feature type="domain" description="Terpene synthase N-terminal" evidence="1">
    <location>
        <begin position="24"/>
        <end position="132"/>
    </location>
</feature>